<feature type="compositionally biased region" description="Basic residues" evidence="1">
    <location>
        <begin position="502"/>
        <end position="514"/>
    </location>
</feature>
<gene>
    <name evidence="2" type="ORF">BS50DRAFT_650838</name>
</gene>
<evidence type="ECO:0000313" key="3">
    <source>
        <dbReference type="Proteomes" id="UP000240883"/>
    </source>
</evidence>
<proteinExistence type="predicted"/>
<name>A0A2T2NB70_CORCC</name>
<keyword evidence="3" id="KW-1185">Reference proteome</keyword>
<dbReference type="EMBL" id="KZ678142">
    <property type="protein sequence ID" value="PSN62288.1"/>
    <property type="molecule type" value="Genomic_DNA"/>
</dbReference>
<feature type="compositionally biased region" description="Basic and acidic residues" evidence="1">
    <location>
        <begin position="441"/>
        <end position="460"/>
    </location>
</feature>
<evidence type="ECO:0000256" key="1">
    <source>
        <dbReference type="SAM" id="MobiDB-lite"/>
    </source>
</evidence>
<evidence type="ECO:0000313" key="2">
    <source>
        <dbReference type="EMBL" id="PSN62288.1"/>
    </source>
</evidence>
<dbReference type="Proteomes" id="UP000240883">
    <property type="component" value="Unassembled WGS sequence"/>
</dbReference>
<accession>A0A2T2NB70</accession>
<dbReference type="AlphaFoldDB" id="A0A2T2NB70"/>
<feature type="region of interest" description="Disordered" evidence="1">
    <location>
        <begin position="357"/>
        <end position="408"/>
    </location>
</feature>
<reference evidence="2 3" key="1">
    <citation type="journal article" date="2018" name="Front. Microbiol.">
        <title>Genome-Wide Analysis of Corynespora cassiicola Leaf Fall Disease Putative Effectors.</title>
        <authorList>
            <person name="Lopez D."/>
            <person name="Ribeiro S."/>
            <person name="Label P."/>
            <person name="Fumanal B."/>
            <person name="Venisse J.S."/>
            <person name="Kohler A."/>
            <person name="de Oliveira R.R."/>
            <person name="Labutti K."/>
            <person name="Lipzen A."/>
            <person name="Lail K."/>
            <person name="Bauer D."/>
            <person name="Ohm R.A."/>
            <person name="Barry K.W."/>
            <person name="Spatafora J."/>
            <person name="Grigoriev I.V."/>
            <person name="Martin F.M."/>
            <person name="Pujade-Renaud V."/>
        </authorList>
    </citation>
    <scope>NUCLEOTIDE SEQUENCE [LARGE SCALE GENOMIC DNA]</scope>
    <source>
        <strain evidence="2 3">Philippines</strain>
    </source>
</reference>
<feature type="compositionally biased region" description="Basic and acidic residues" evidence="1">
    <location>
        <begin position="468"/>
        <end position="477"/>
    </location>
</feature>
<sequence length="514" mass="58175">MAQNTSFTSIMGESGFLSFDTRDCSEALESPFSPNFNPNLFSNYVLPENTEGGGILPLDTHTEPPLGPHISNAFFHQCQLPELTMVGDCLDLFDAESNLPLDPRLVTIPFHASGVAPEIEHDNKTSDHDLSDDSGVKLESSDMTEELQSDITLKPDHNGRIKLAFTNDPLAARRYRSHVSRKPYIDPKADHTIREVMRHEEYWVEQLVMAMLNTYQVKDRKESGDVDFFTSILSEESKKKLSNNRKNAECDLLRLEANCRAVLGAILELCIFGFRGLASEDYTVKFKTLKSVFEEDSKVNCEERLHNTCQFDKRVARDVYVGEDVKIRILVNAPLAYAQRKIDYNRNNDTRAKTYAASKAAVKGEDTEMQATPQQGLAEADEMIERTEGTEGTEEDEGQEGVHNPWPTSEDLKMLLKLLPVKNMLRTLEVGRPQVFSALEAESRRERKPLAPKIRSESGRKKPQTNKAAKEPVRKGETAPTRKRKRSEDGDDVSDCEFKPIPQKRRRGRPRKTK</sequence>
<organism evidence="2 3">
    <name type="scientific">Corynespora cassiicola Philippines</name>
    <dbReference type="NCBI Taxonomy" id="1448308"/>
    <lineage>
        <taxon>Eukaryota</taxon>
        <taxon>Fungi</taxon>
        <taxon>Dikarya</taxon>
        <taxon>Ascomycota</taxon>
        <taxon>Pezizomycotina</taxon>
        <taxon>Dothideomycetes</taxon>
        <taxon>Pleosporomycetidae</taxon>
        <taxon>Pleosporales</taxon>
        <taxon>Corynesporascaceae</taxon>
        <taxon>Corynespora</taxon>
    </lineage>
</organism>
<feature type="region of interest" description="Disordered" evidence="1">
    <location>
        <begin position="441"/>
        <end position="514"/>
    </location>
</feature>
<dbReference type="OrthoDB" id="3801063at2759"/>
<protein>
    <submittedName>
        <fullName evidence="2">Uncharacterized protein</fullName>
    </submittedName>
</protein>